<feature type="domain" description="Helicase ATP-binding" evidence="2">
    <location>
        <begin position="116"/>
        <end position="314"/>
    </location>
</feature>
<dbReference type="Pfam" id="PF00176">
    <property type="entry name" value="SNF2-rel_dom"/>
    <property type="match status" value="1"/>
</dbReference>
<dbReference type="RefSeq" id="WP_185389145.1">
    <property type="nucleotide sequence ID" value="NZ_JAARQN010000006.1"/>
</dbReference>
<dbReference type="GO" id="GO:0004386">
    <property type="term" value="F:helicase activity"/>
    <property type="evidence" value="ECO:0007669"/>
    <property type="project" value="UniProtKB-KW"/>
</dbReference>
<dbReference type="PANTHER" id="PTHR45766:SF6">
    <property type="entry name" value="SWI_SNF-RELATED MATRIX-ASSOCIATED ACTIN-DEPENDENT REGULATOR OF CHROMATIN SUBFAMILY A-LIKE PROTEIN 1"/>
    <property type="match status" value="1"/>
</dbReference>
<dbReference type="GO" id="GO:0016787">
    <property type="term" value="F:hydrolase activity"/>
    <property type="evidence" value="ECO:0007669"/>
    <property type="project" value="UniProtKB-KW"/>
</dbReference>
<evidence type="ECO:0000256" key="1">
    <source>
        <dbReference type="ARBA" id="ARBA00022801"/>
    </source>
</evidence>
<dbReference type="InterPro" id="IPR038718">
    <property type="entry name" value="SNF2-like_sf"/>
</dbReference>
<protein>
    <submittedName>
        <fullName evidence="3">DEAD/DEAH box helicase</fullName>
    </submittedName>
</protein>
<dbReference type="PANTHER" id="PTHR45766">
    <property type="entry name" value="DNA ANNEALING HELICASE AND ENDONUCLEASE ZRANB3 FAMILY MEMBER"/>
    <property type="match status" value="1"/>
</dbReference>
<dbReference type="Gene3D" id="3.40.50.300">
    <property type="entry name" value="P-loop containing nucleotide triphosphate hydrolases"/>
    <property type="match status" value="1"/>
</dbReference>
<dbReference type="InterPro" id="IPR000330">
    <property type="entry name" value="SNF2_N"/>
</dbReference>
<dbReference type="SUPFAM" id="SSF52540">
    <property type="entry name" value="P-loop containing nucleoside triphosphate hydrolases"/>
    <property type="match status" value="2"/>
</dbReference>
<dbReference type="GO" id="GO:0005524">
    <property type="term" value="F:ATP binding"/>
    <property type="evidence" value="ECO:0007669"/>
    <property type="project" value="InterPro"/>
</dbReference>
<dbReference type="GO" id="GO:0006281">
    <property type="term" value="P:DNA repair"/>
    <property type="evidence" value="ECO:0007669"/>
    <property type="project" value="TreeGrafter"/>
</dbReference>
<dbReference type="InterPro" id="IPR014001">
    <property type="entry name" value="Helicase_ATP-bd"/>
</dbReference>
<dbReference type="Gene3D" id="3.40.50.10810">
    <property type="entry name" value="Tandem AAA-ATPase domain"/>
    <property type="match status" value="1"/>
</dbReference>
<comment type="caution">
    <text evidence="3">The sequence shown here is derived from an EMBL/GenBank/DDBJ whole genome shotgun (WGS) entry which is preliminary data.</text>
</comment>
<organism evidence="3 4">
    <name type="scientific">Listeria newyorkensis</name>
    <dbReference type="NCBI Taxonomy" id="1497681"/>
    <lineage>
        <taxon>Bacteria</taxon>
        <taxon>Bacillati</taxon>
        <taxon>Bacillota</taxon>
        <taxon>Bacilli</taxon>
        <taxon>Bacillales</taxon>
        <taxon>Listeriaceae</taxon>
        <taxon>Listeria</taxon>
    </lineage>
</organism>
<dbReference type="SMART" id="SM00487">
    <property type="entry name" value="DEXDc"/>
    <property type="match status" value="1"/>
</dbReference>
<sequence length="616" mass="68940">MNLSISYGNPTKIYSDAPPNDILWNRIISIFSSNQADIQISSGVITLDWATILMSHTEFSSFLFQHKIHITLDDASKFHLTQHAKSTQIIHQAGGKSIADFSISETSLLLEKKGFTKRTLLPHQISIVHKLASIPHGANFSVPGAGKTTVTLSIHLLTREADTKLLVVSPKNAFSAWDDVIGDCLNESIHSDWNFIRLEGGKKKISELLQVKNSCFIISYDQLRNSQSLIYQFLSSNKVHMVLDESHKMKAGNDSKTGKVLLQLAHIPVRKDILTGTPIPRSINDLEAQIEFLWPAQKVFKNKIASSPELKSLYARTTKNELSIPSVDKYIIPVNMSKAQLALYAISRKEFLKRASGIPASTSIQFSKVKNSVMQLLQLSSNPIMYVNKITGNSPETYVYDNEATQSLFLSISKEKDSLKMIKACDLAVEILAANQDEKVIIWSTFTYNVERLAFLLKDFGAVFIHGGIGTGDILDKSTREGRIHTFKTDPNCRVIVANPAACSEGISLHMVCHNAIYLDRSYNAGQYLQSLDRIHRLGLPENTKTSIYILQTLAPENLGSIDKSVQLRTLDKLRIMDSILDDEDIQQLILDESEELEDDPYIDENDIKNLFEELS</sequence>
<accession>A0A841YX49</accession>
<keyword evidence="3" id="KW-0347">Helicase</keyword>
<reference evidence="3 4" key="1">
    <citation type="submission" date="2020-03" db="EMBL/GenBank/DDBJ databases">
        <title>Soil Listeria distribution.</title>
        <authorList>
            <person name="Liao J."/>
            <person name="Wiedmann M."/>
        </authorList>
    </citation>
    <scope>NUCLEOTIDE SEQUENCE [LARGE SCALE GENOMIC DNA]</scope>
    <source>
        <strain evidence="3 4">FSL L7-1614</strain>
    </source>
</reference>
<dbReference type="Proteomes" id="UP000569903">
    <property type="component" value="Unassembled WGS sequence"/>
</dbReference>
<evidence type="ECO:0000313" key="4">
    <source>
        <dbReference type="Proteomes" id="UP000569903"/>
    </source>
</evidence>
<dbReference type="Pfam" id="PF00271">
    <property type="entry name" value="Helicase_C"/>
    <property type="match status" value="1"/>
</dbReference>
<dbReference type="AlphaFoldDB" id="A0A841YX49"/>
<keyword evidence="3" id="KW-0547">Nucleotide-binding</keyword>
<name>A0A841YX49_9LIST</name>
<gene>
    <name evidence="3" type="ORF">HB850_09000</name>
</gene>
<proteinExistence type="predicted"/>
<dbReference type="InterPro" id="IPR001650">
    <property type="entry name" value="Helicase_C-like"/>
</dbReference>
<evidence type="ECO:0000259" key="2">
    <source>
        <dbReference type="SMART" id="SM00487"/>
    </source>
</evidence>
<keyword evidence="1" id="KW-0378">Hydrolase</keyword>
<dbReference type="InterPro" id="IPR027417">
    <property type="entry name" value="P-loop_NTPase"/>
</dbReference>
<keyword evidence="3" id="KW-0067">ATP-binding</keyword>
<evidence type="ECO:0000313" key="3">
    <source>
        <dbReference type="EMBL" id="MBC1457895.1"/>
    </source>
</evidence>
<dbReference type="EMBL" id="JAARQN010000006">
    <property type="protein sequence ID" value="MBC1457895.1"/>
    <property type="molecule type" value="Genomic_DNA"/>
</dbReference>
<dbReference type="GO" id="GO:0031297">
    <property type="term" value="P:replication fork processing"/>
    <property type="evidence" value="ECO:0007669"/>
    <property type="project" value="TreeGrafter"/>
</dbReference>